<dbReference type="PROSITE" id="PS51257">
    <property type="entry name" value="PROKAR_LIPOPROTEIN"/>
    <property type="match status" value="1"/>
</dbReference>
<reference evidence="2 3" key="1">
    <citation type="journal article" date="2015" name="Int. J. Syst. Evol. Microbiol.">
        <title>Burkholderia monticola sp. nov., isolated from mountain soil.</title>
        <authorList>
            <person name="Baek I."/>
            <person name="Seo B."/>
            <person name="Lee I."/>
            <person name="Yi H."/>
            <person name="Chun J."/>
        </authorList>
    </citation>
    <scope>NUCLEOTIDE SEQUENCE [LARGE SCALE GENOMIC DNA]</scope>
    <source>
        <strain evidence="2 3">JC2948</strain>
    </source>
</reference>
<evidence type="ECO:0000313" key="2">
    <source>
        <dbReference type="EMBL" id="KXU86521.1"/>
    </source>
</evidence>
<feature type="signal peptide" evidence="1">
    <location>
        <begin position="1"/>
        <end position="22"/>
    </location>
</feature>
<dbReference type="AlphaFoldDB" id="A0A149PN87"/>
<dbReference type="EMBL" id="LRBG01000022">
    <property type="protein sequence ID" value="KXU86521.1"/>
    <property type="molecule type" value="Genomic_DNA"/>
</dbReference>
<dbReference type="OrthoDB" id="9132015at2"/>
<dbReference type="RefSeq" id="WP_153041141.1">
    <property type="nucleotide sequence ID" value="NZ_LRBG01000022.1"/>
</dbReference>
<feature type="chain" id="PRO_5007551393" evidence="1">
    <location>
        <begin position="23"/>
        <end position="165"/>
    </location>
</feature>
<keyword evidence="3" id="KW-1185">Reference proteome</keyword>
<evidence type="ECO:0000313" key="3">
    <source>
        <dbReference type="Proteomes" id="UP000075613"/>
    </source>
</evidence>
<evidence type="ECO:0000256" key="1">
    <source>
        <dbReference type="SAM" id="SignalP"/>
    </source>
</evidence>
<name>A0A149PN87_9BURK</name>
<dbReference type="Proteomes" id="UP000075613">
    <property type="component" value="Unassembled WGS sequence"/>
</dbReference>
<protein>
    <submittedName>
        <fullName evidence="2">Uncharacterized protein</fullName>
    </submittedName>
</protein>
<proteinExistence type="predicted"/>
<accession>A0A149PN87</accession>
<keyword evidence="1" id="KW-0732">Signal</keyword>
<comment type="caution">
    <text evidence="2">The sequence shown here is derived from an EMBL/GenBank/DDBJ whole genome shotgun (WGS) entry which is preliminary data.</text>
</comment>
<organism evidence="2 3">
    <name type="scientific">Paraburkholderia monticola</name>
    <dbReference type="NCBI Taxonomy" id="1399968"/>
    <lineage>
        <taxon>Bacteria</taxon>
        <taxon>Pseudomonadati</taxon>
        <taxon>Pseudomonadota</taxon>
        <taxon>Betaproteobacteria</taxon>
        <taxon>Burkholderiales</taxon>
        <taxon>Burkholderiaceae</taxon>
        <taxon>Paraburkholderia</taxon>
    </lineage>
</organism>
<gene>
    <name evidence="2" type="ORF">CI15_18970</name>
</gene>
<sequence length="165" mass="18253">MKAALSVSLSALMLTACVYVPAEYTAGPVHGDPKKIVERIMYEQPESKRPQYVEVHDDYLEFGEGSPPDLPICGSVAAAMFTGGISCLVHHGQDINKKDVTRLYYRTMVEAKLLDRTSLKGHWYIVEPRTAQGRKLADVYVADRKDAENFIDALMALHAAVPATE</sequence>